<dbReference type="InterPro" id="IPR047995">
    <property type="entry name" value="Choice_anch_K"/>
</dbReference>
<gene>
    <name evidence="3" type="ORF">ROTO_10740</name>
</gene>
<proteinExistence type="predicted"/>
<evidence type="ECO:0000256" key="2">
    <source>
        <dbReference type="SAM" id="SignalP"/>
    </source>
</evidence>
<feature type="chain" id="PRO_5005562923" description="VPLPA-CTERM protein sorting domain-containing protein" evidence="2">
    <location>
        <begin position="23"/>
        <end position="226"/>
    </location>
</feature>
<dbReference type="RefSeq" id="WP_050662001.1">
    <property type="nucleotide sequence ID" value="NZ_CP118494.1"/>
</dbReference>
<keyword evidence="1" id="KW-0812">Transmembrane</keyword>
<keyword evidence="4" id="KW-1185">Reference proteome</keyword>
<evidence type="ECO:0000256" key="1">
    <source>
        <dbReference type="SAM" id="Phobius"/>
    </source>
</evidence>
<keyword evidence="1" id="KW-0472">Membrane</keyword>
<sequence>MTIKKFLIASALVAGMATGASAATLIGSSSGEFTSEDGFNVSASGNQLTWPGASLVNPQSTLTIDNFGFNAPVPLGNSEQKVGQLTWENASSFPTFSPSFDADATLTLDYDSPSDIAGTEGVTFSVTNTSGGNPDGIATLVLDGLFDFGLGVPLDLGQGVTVTSYFAKIDGAFGTFSNGSWSNEEGETSTLGIYANISAVPLPAAGWLMIAGIGGLAALRRRRKAA</sequence>
<feature type="transmembrane region" description="Helical" evidence="1">
    <location>
        <begin position="200"/>
        <end position="219"/>
    </location>
</feature>
<reference evidence="4" key="1">
    <citation type="submission" date="2015-07" db="EMBL/GenBank/DDBJ databases">
        <title>Draft Genome Sequence of Roseovarius tolerans EL-164, a producer of N-Acylated Alanine Methyl Esters (NAMEs).</title>
        <authorList>
            <person name="Voget S."/>
            <person name="Bruns H."/>
            <person name="Wagner-Doebler I."/>
            <person name="Schulz S."/>
            <person name="Daniel R."/>
        </authorList>
    </citation>
    <scope>NUCLEOTIDE SEQUENCE [LARGE SCALE GENOMIC DNA]</scope>
    <source>
        <strain evidence="4">EL-164</strain>
    </source>
</reference>
<organism evidence="3 4">
    <name type="scientific">Roseovarius tolerans</name>
    <dbReference type="NCBI Taxonomy" id="74031"/>
    <lineage>
        <taxon>Bacteria</taxon>
        <taxon>Pseudomonadati</taxon>
        <taxon>Pseudomonadota</taxon>
        <taxon>Alphaproteobacteria</taxon>
        <taxon>Rhodobacterales</taxon>
        <taxon>Roseobacteraceae</taxon>
        <taxon>Roseovarius</taxon>
    </lineage>
</organism>
<dbReference type="Proteomes" id="UP000037046">
    <property type="component" value="Unassembled WGS sequence"/>
</dbReference>
<keyword evidence="2" id="KW-0732">Signal</keyword>
<evidence type="ECO:0008006" key="5">
    <source>
        <dbReference type="Google" id="ProtNLM"/>
    </source>
</evidence>
<evidence type="ECO:0000313" key="3">
    <source>
        <dbReference type="EMBL" id="KNX42375.1"/>
    </source>
</evidence>
<dbReference type="EMBL" id="LGVV01000009">
    <property type="protein sequence ID" value="KNX42375.1"/>
    <property type="molecule type" value="Genomic_DNA"/>
</dbReference>
<keyword evidence="1" id="KW-1133">Transmembrane helix</keyword>
<comment type="caution">
    <text evidence="3">The sequence shown here is derived from an EMBL/GenBank/DDBJ whole genome shotgun (WGS) entry which is preliminary data.</text>
</comment>
<dbReference type="NCBIfam" id="NF038131">
    <property type="entry name" value="choice_anch_K"/>
    <property type="match status" value="1"/>
</dbReference>
<accession>A0A0L6CXF6</accession>
<evidence type="ECO:0000313" key="4">
    <source>
        <dbReference type="Proteomes" id="UP000037046"/>
    </source>
</evidence>
<feature type="signal peptide" evidence="2">
    <location>
        <begin position="1"/>
        <end position="22"/>
    </location>
</feature>
<name>A0A0L6CXF6_9RHOB</name>
<dbReference type="NCBIfam" id="TIGR03370">
    <property type="entry name" value="VPLPA-CTERM"/>
    <property type="match status" value="1"/>
</dbReference>
<dbReference type="InterPro" id="IPR022472">
    <property type="entry name" value="VPLPA-CTERM"/>
</dbReference>
<dbReference type="PATRIC" id="fig|74031.6.peg.1100"/>
<dbReference type="AlphaFoldDB" id="A0A0L6CXF6"/>
<protein>
    <recommendedName>
        <fullName evidence="5">VPLPA-CTERM protein sorting domain-containing protein</fullName>
    </recommendedName>
</protein>